<proteinExistence type="inferred from homology"/>
<feature type="domain" description="Glycosyl transferase CAP10" evidence="4">
    <location>
        <begin position="187"/>
        <end position="430"/>
    </location>
</feature>
<organism evidence="5 6">
    <name type="scientific">Microthlaspi erraticum</name>
    <dbReference type="NCBI Taxonomy" id="1685480"/>
    <lineage>
        <taxon>Eukaryota</taxon>
        <taxon>Viridiplantae</taxon>
        <taxon>Streptophyta</taxon>
        <taxon>Embryophyta</taxon>
        <taxon>Tracheophyta</taxon>
        <taxon>Spermatophyta</taxon>
        <taxon>Magnoliopsida</taxon>
        <taxon>eudicotyledons</taxon>
        <taxon>Gunneridae</taxon>
        <taxon>Pentapetalae</taxon>
        <taxon>rosids</taxon>
        <taxon>malvids</taxon>
        <taxon>Brassicales</taxon>
        <taxon>Brassicaceae</taxon>
        <taxon>Coluteocarpeae</taxon>
        <taxon>Microthlaspi</taxon>
    </lineage>
</organism>
<dbReference type="Proteomes" id="UP000467841">
    <property type="component" value="Unassembled WGS sequence"/>
</dbReference>
<reference evidence="5" key="1">
    <citation type="submission" date="2020-01" db="EMBL/GenBank/DDBJ databases">
        <authorList>
            <person name="Mishra B."/>
        </authorList>
    </citation>
    <scope>NUCLEOTIDE SEQUENCE [LARGE SCALE GENOMIC DNA]</scope>
</reference>
<dbReference type="Pfam" id="PF05686">
    <property type="entry name" value="Glyco_transf_90"/>
    <property type="match status" value="1"/>
</dbReference>
<protein>
    <recommendedName>
        <fullName evidence="4">Glycosyl transferase CAP10 domain-containing protein</fullName>
    </recommendedName>
</protein>
<dbReference type="GO" id="GO:0016740">
    <property type="term" value="F:transferase activity"/>
    <property type="evidence" value="ECO:0007669"/>
    <property type="project" value="UniProtKB-KW"/>
</dbReference>
<comment type="similarity">
    <text evidence="1">Belongs to the glycosyltransferase 90 family.</text>
</comment>
<dbReference type="InterPro" id="IPR006598">
    <property type="entry name" value="CAP10"/>
</dbReference>
<evidence type="ECO:0000256" key="3">
    <source>
        <dbReference type="SAM" id="Phobius"/>
    </source>
</evidence>
<evidence type="ECO:0000313" key="5">
    <source>
        <dbReference type="EMBL" id="CAA7026340.1"/>
    </source>
</evidence>
<gene>
    <name evidence="5" type="ORF">MERR_LOCUS13575</name>
</gene>
<evidence type="ECO:0000259" key="4">
    <source>
        <dbReference type="SMART" id="SM00672"/>
    </source>
</evidence>
<evidence type="ECO:0000313" key="6">
    <source>
        <dbReference type="Proteomes" id="UP000467841"/>
    </source>
</evidence>
<keyword evidence="3" id="KW-0472">Membrane</keyword>
<dbReference type="OrthoDB" id="202415at2759"/>
<dbReference type="EMBL" id="CACVBM020001051">
    <property type="protein sequence ID" value="CAA7026340.1"/>
    <property type="molecule type" value="Genomic_DNA"/>
</dbReference>
<dbReference type="InterPro" id="IPR051091">
    <property type="entry name" value="O-Glucosyltr/Glycosyltrsf_90"/>
</dbReference>
<dbReference type="SMART" id="SM00672">
    <property type="entry name" value="CAP10"/>
    <property type="match status" value="1"/>
</dbReference>
<dbReference type="PANTHER" id="PTHR12203">
    <property type="entry name" value="KDEL LYS-ASP-GLU-LEU CONTAINING - RELATED"/>
    <property type="match status" value="1"/>
</dbReference>
<accession>A0A6D2IFI5</accession>
<keyword evidence="3" id="KW-1133">Transmembrane helix</keyword>
<sequence length="508" mass="59032">MGLRLRLRLPHKSSPRTPSYLLLCVLALSFFSFTALLLYKVDDFVAQTKTLAGHNLEPTPWHVFPRKSFSEATKRSQAYRILQCSYFSCPYNSVVEPKRLLSDSGSGRRTQQPQCPDVFRWIHRDLEPWAETGVTKEHVDKAKENAAFRVVILSGKLYVDLYYACVQSRMMFTVWGILQLLNKYPGMVPDVDMMFDCMDKPIINKTEHSSFPVPLFRYCTNEAHLDIPFPDWSFWGWSETNLRPWEEEFGDIKKGSKKSSWANKQPRAYWKGNPDVVSPIRMELMKCNHSRLWGAQIMRQNWEEEAKGGFEQSKLSNQCNHRYKIYAEGYAWSVSLKYILSCGSMTLIISPEYEDFFSRGLLPKENYWPVSPTDLCRSIKHAVDWGNANPSDAERIGKRGQGYMESINMNRVYDYMFHLISEYAKLQKFKPEKPSSAKEVCAGSLLCFAEQKERELLEKSRVVVPSLDRPCKLPVAERNRLERLIEQKKKTIEDVRYMGMTTTERGSR</sequence>
<feature type="transmembrane region" description="Helical" evidence="3">
    <location>
        <begin position="20"/>
        <end position="39"/>
    </location>
</feature>
<name>A0A6D2IFI5_9BRAS</name>
<evidence type="ECO:0000256" key="1">
    <source>
        <dbReference type="ARBA" id="ARBA00010118"/>
    </source>
</evidence>
<keyword evidence="3" id="KW-0812">Transmembrane</keyword>
<dbReference type="PANTHER" id="PTHR12203:SF35">
    <property type="entry name" value="PROTEIN O-GLUCOSYLTRANSFERASE 1"/>
    <property type="match status" value="1"/>
</dbReference>
<keyword evidence="2" id="KW-0808">Transferase</keyword>
<dbReference type="AlphaFoldDB" id="A0A6D2IFI5"/>
<evidence type="ECO:0000256" key="2">
    <source>
        <dbReference type="ARBA" id="ARBA00022679"/>
    </source>
</evidence>
<keyword evidence="6" id="KW-1185">Reference proteome</keyword>
<comment type="caution">
    <text evidence="5">The sequence shown here is derived from an EMBL/GenBank/DDBJ whole genome shotgun (WGS) entry which is preliminary data.</text>
</comment>